<dbReference type="GO" id="GO:0043022">
    <property type="term" value="F:ribosome binding"/>
    <property type="evidence" value="ECO:0007669"/>
    <property type="project" value="InterPro"/>
</dbReference>
<evidence type="ECO:0000313" key="3">
    <source>
        <dbReference type="EMBL" id="SMC44607.1"/>
    </source>
</evidence>
<organism evidence="3 4">
    <name type="scientific">Polynucleobacter kasalickyi</name>
    <dbReference type="NCBI Taxonomy" id="1938817"/>
    <lineage>
        <taxon>Bacteria</taxon>
        <taxon>Pseudomonadati</taxon>
        <taxon>Pseudomonadota</taxon>
        <taxon>Betaproteobacteria</taxon>
        <taxon>Burkholderiales</taxon>
        <taxon>Burkholderiaceae</taxon>
        <taxon>Polynucleobacter</taxon>
    </lineage>
</organism>
<evidence type="ECO:0000313" key="4">
    <source>
        <dbReference type="Proteomes" id="UP000192708"/>
    </source>
</evidence>
<name>A0A1W1Z801_9BURK</name>
<dbReference type="PANTHER" id="PTHR35893:SF3">
    <property type="entry name" value="INNER MEMBRANE PROTEIN"/>
    <property type="match status" value="1"/>
</dbReference>
<keyword evidence="1" id="KW-0175">Coiled coil</keyword>
<dbReference type="STRING" id="1938817.SAMN06296008_104187"/>
<feature type="transmembrane region" description="Helical" evidence="2">
    <location>
        <begin position="80"/>
        <end position="98"/>
    </location>
</feature>
<dbReference type="InterPro" id="IPR010279">
    <property type="entry name" value="YqjD/ElaB"/>
</dbReference>
<protein>
    <submittedName>
        <fullName evidence="3">Membrane-anchored ribosome-binding protein, inhibits growth in stationary phase, ElaB/YqjD/DUF883 family</fullName>
    </submittedName>
</protein>
<dbReference type="AlphaFoldDB" id="A0A1W1Z801"/>
<dbReference type="RefSeq" id="WP_084283148.1">
    <property type="nucleotide sequence ID" value="NZ_FWXJ01000004.1"/>
</dbReference>
<feature type="coiled-coil region" evidence="1">
    <location>
        <begin position="6"/>
        <end position="33"/>
    </location>
</feature>
<dbReference type="PANTHER" id="PTHR35893">
    <property type="entry name" value="INNER MEMBRANE PROTEIN-RELATED"/>
    <property type="match status" value="1"/>
</dbReference>
<dbReference type="EMBL" id="FWXJ01000004">
    <property type="protein sequence ID" value="SMC44607.1"/>
    <property type="molecule type" value="Genomic_DNA"/>
</dbReference>
<dbReference type="Proteomes" id="UP000192708">
    <property type="component" value="Unassembled WGS sequence"/>
</dbReference>
<keyword evidence="2" id="KW-1133">Transmembrane helix</keyword>
<reference evidence="3 4" key="1">
    <citation type="submission" date="2017-04" db="EMBL/GenBank/DDBJ databases">
        <authorList>
            <person name="Afonso C.L."/>
            <person name="Miller P.J."/>
            <person name="Scott M.A."/>
            <person name="Spackman E."/>
            <person name="Goraichik I."/>
            <person name="Dimitrov K.M."/>
            <person name="Suarez D.L."/>
            <person name="Swayne D.E."/>
        </authorList>
    </citation>
    <scope>NUCLEOTIDE SEQUENCE [LARGE SCALE GENOMIC DNA]</scope>
    <source>
        <strain evidence="3 4">VK13</strain>
    </source>
</reference>
<proteinExistence type="predicted"/>
<gene>
    <name evidence="3" type="ORF">SAMN06296008_104187</name>
</gene>
<evidence type="ECO:0000256" key="2">
    <source>
        <dbReference type="SAM" id="Phobius"/>
    </source>
</evidence>
<accession>A0A1W1Z801</accession>
<evidence type="ECO:0000256" key="1">
    <source>
        <dbReference type="SAM" id="Coils"/>
    </source>
</evidence>
<keyword evidence="2" id="KW-0812">Transmembrane</keyword>
<sequence length="100" mass="10691">MNYDGLVQIQKDLEQLISDAKKLMSDVSEVSEKDAVDLKAAGVALLNQALDQINTIKSQVVQTGEQVICKTQSSIHKRPMMSLGLAALVGGLVGAILARK</sequence>
<keyword evidence="4" id="KW-1185">Reference proteome</keyword>
<keyword evidence="2" id="KW-0472">Membrane</keyword>